<gene>
    <name evidence="2" type="ORF">DQ392_25840</name>
</gene>
<dbReference type="Proteomes" id="UP000253507">
    <property type="component" value="Unassembled WGS sequence"/>
</dbReference>
<organism evidence="2 3">
    <name type="scientific">Streptomyces reniochalinae</name>
    <dbReference type="NCBI Taxonomy" id="2250578"/>
    <lineage>
        <taxon>Bacteria</taxon>
        <taxon>Bacillati</taxon>
        <taxon>Actinomycetota</taxon>
        <taxon>Actinomycetes</taxon>
        <taxon>Kitasatosporales</taxon>
        <taxon>Streptomycetaceae</taxon>
        <taxon>Streptomyces</taxon>
    </lineage>
</organism>
<dbReference type="EMBL" id="QOIM01000042">
    <property type="protein sequence ID" value="RCG14564.1"/>
    <property type="molecule type" value="Genomic_DNA"/>
</dbReference>
<dbReference type="AlphaFoldDB" id="A0A367E936"/>
<evidence type="ECO:0000259" key="1">
    <source>
        <dbReference type="Pfam" id="PF19054"/>
    </source>
</evidence>
<reference evidence="2 3" key="1">
    <citation type="submission" date="2018-06" db="EMBL/GenBank/DDBJ databases">
        <title>Streptomyces reniochalinae sp. nov. and Streptomyces diacarnus sp. nov. from marine sponges.</title>
        <authorList>
            <person name="Li L."/>
        </authorList>
    </citation>
    <scope>NUCLEOTIDE SEQUENCE [LARGE SCALE GENOMIC DNA]</scope>
    <source>
        <strain evidence="2 3">LHW50302</strain>
    </source>
</reference>
<accession>A0A367E936</accession>
<keyword evidence="3" id="KW-1185">Reference proteome</keyword>
<dbReference type="Pfam" id="PF19054">
    <property type="entry name" value="DUF5753"/>
    <property type="match status" value="1"/>
</dbReference>
<proteinExistence type="predicted"/>
<protein>
    <recommendedName>
        <fullName evidence="1">DUF5753 domain-containing protein</fullName>
    </recommendedName>
</protein>
<comment type="caution">
    <text evidence="2">The sequence shown here is derived from an EMBL/GenBank/DDBJ whole genome shotgun (WGS) entry which is preliminary data.</text>
</comment>
<dbReference type="InterPro" id="IPR043917">
    <property type="entry name" value="DUF5753"/>
</dbReference>
<feature type="domain" description="DUF5753" evidence="1">
    <location>
        <begin position="1"/>
        <end position="122"/>
    </location>
</feature>
<evidence type="ECO:0000313" key="2">
    <source>
        <dbReference type="EMBL" id="RCG14564.1"/>
    </source>
</evidence>
<name>A0A367E936_9ACTN</name>
<dbReference type="OrthoDB" id="4308543at2"/>
<evidence type="ECO:0000313" key="3">
    <source>
        <dbReference type="Proteomes" id="UP000253507"/>
    </source>
</evidence>
<sequence>MARQSRLDEPGAPSFRLVLDQGAIEQTVGGNRTMREQLLSLRRASGRHTIQVLPFGSREHTMLGGTPVLLTMPDGSELAYSEGADHGRIIDKPEHVRAYARSFEQLCADSLSAERSARLITEAAARCGRAPRERRALTGKVLRHRGGRLPRHRPGA</sequence>